<dbReference type="AlphaFoldDB" id="A0A254N0H4"/>
<evidence type="ECO:0000313" key="3">
    <source>
        <dbReference type="Proteomes" id="UP000197446"/>
    </source>
</evidence>
<gene>
    <name evidence="2" type="ORF">CDO81_22545</name>
</gene>
<dbReference type="EMBL" id="NISI01000012">
    <property type="protein sequence ID" value="OWR01806.1"/>
    <property type="molecule type" value="Genomic_DNA"/>
</dbReference>
<proteinExistence type="predicted"/>
<keyword evidence="1" id="KW-0812">Transmembrane</keyword>
<keyword evidence="1" id="KW-1133">Transmembrane helix</keyword>
<keyword evidence="1" id="KW-0472">Membrane</keyword>
<evidence type="ECO:0000256" key="1">
    <source>
        <dbReference type="SAM" id="Phobius"/>
    </source>
</evidence>
<feature type="transmembrane region" description="Helical" evidence="1">
    <location>
        <begin position="46"/>
        <end position="65"/>
    </location>
</feature>
<keyword evidence="3" id="KW-1185">Reference proteome</keyword>
<accession>A0A254N0H4</accession>
<evidence type="ECO:0000313" key="2">
    <source>
        <dbReference type="EMBL" id="OWR01806.1"/>
    </source>
</evidence>
<sequence>MQVPGSTRAHGWQAQPPAYCPLPDLTTTTRDADVISPSRRRRLQHALALMVAAGTLATAAVMALIDDPRPLDVQLSTALSDAGQTLHGWQQQLSRGLQVSLLAVADGQETAPQAQATTALAPAAAAASAPLAVDTVQ</sequence>
<name>A0A254N0H4_9BURK</name>
<dbReference type="OrthoDB" id="8901901at2"/>
<dbReference type="RefSeq" id="WP_144397366.1">
    <property type="nucleotide sequence ID" value="NZ_NISI01000012.1"/>
</dbReference>
<comment type="caution">
    <text evidence="2">The sequence shown here is derived from an EMBL/GenBank/DDBJ whole genome shotgun (WGS) entry which is preliminary data.</text>
</comment>
<dbReference type="Proteomes" id="UP000197446">
    <property type="component" value="Unassembled WGS sequence"/>
</dbReference>
<reference evidence="2 3" key="1">
    <citation type="journal article" date="2007" name="Int. J. Syst. Evol. Microbiol.">
        <title>Description of Pelomonas aquatica sp. nov. and Pelomonas puraquae sp. nov., isolated from industrial and haemodialysis water.</title>
        <authorList>
            <person name="Gomila M."/>
            <person name="Bowien B."/>
            <person name="Falsen E."/>
            <person name="Moore E.R."/>
            <person name="Lalucat J."/>
        </authorList>
    </citation>
    <scope>NUCLEOTIDE SEQUENCE [LARGE SCALE GENOMIC DNA]</scope>
    <source>
        <strain evidence="2 3">CCUG 52769</strain>
    </source>
</reference>
<protein>
    <submittedName>
        <fullName evidence="2">Uncharacterized protein</fullName>
    </submittedName>
</protein>
<organism evidence="2 3">
    <name type="scientific">Roseateles puraquae</name>
    <dbReference type="NCBI Taxonomy" id="431059"/>
    <lineage>
        <taxon>Bacteria</taxon>
        <taxon>Pseudomonadati</taxon>
        <taxon>Pseudomonadota</taxon>
        <taxon>Betaproteobacteria</taxon>
        <taxon>Burkholderiales</taxon>
        <taxon>Sphaerotilaceae</taxon>
        <taxon>Roseateles</taxon>
    </lineage>
</organism>